<dbReference type="InterPro" id="IPR017972">
    <property type="entry name" value="Cyt_P450_CS"/>
</dbReference>
<dbReference type="InterPro" id="IPR001128">
    <property type="entry name" value="Cyt_P450"/>
</dbReference>
<dbReference type="GO" id="GO:0006805">
    <property type="term" value="P:xenobiotic metabolic process"/>
    <property type="evidence" value="ECO:0007669"/>
    <property type="project" value="TreeGrafter"/>
</dbReference>
<dbReference type="PRINTS" id="PR00385">
    <property type="entry name" value="P450"/>
</dbReference>
<dbReference type="FunFam" id="1.10.630.10:FF:000238">
    <property type="entry name" value="Cytochrome P450 2A6"/>
    <property type="match status" value="1"/>
</dbReference>
<dbReference type="PANTHER" id="PTHR24300">
    <property type="entry name" value="CYTOCHROME P450 508A4-RELATED"/>
    <property type="match status" value="1"/>
</dbReference>
<dbReference type="SUPFAM" id="SSF48264">
    <property type="entry name" value="Cytochrome P450"/>
    <property type="match status" value="1"/>
</dbReference>
<dbReference type="EMBL" id="WNTK01000009">
    <property type="protein sequence ID" value="KAG9478181.1"/>
    <property type="molecule type" value="Genomic_DNA"/>
</dbReference>
<dbReference type="GO" id="GO:0019373">
    <property type="term" value="P:epoxygenase P450 pathway"/>
    <property type="evidence" value="ECO:0007669"/>
    <property type="project" value="TreeGrafter"/>
</dbReference>
<dbReference type="GO" id="GO:0016712">
    <property type="term" value="F:oxidoreductase activity, acting on paired donors, with incorporation or reduction of molecular oxygen, reduced flavin or flavoprotein as one donor, and incorporation of one atom of oxygen"/>
    <property type="evidence" value="ECO:0007669"/>
    <property type="project" value="TreeGrafter"/>
</dbReference>
<keyword evidence="12" id="KW-0472">Membrane</keyword>
<keyword evidence="17" id="KW-1185">Reference proteome</keyword>
<dbReference type="Gene3D" id="1.10.630.10">
    <property type="entry name" value="Cytochrome P450"/>
    <property type="match status" value="1"/>
</dbReference>
<evidence type="ECO:0000256" key="1">
    <source>
        <dbReference type="ARBA" id="ARBA00001971"/>
    </source>
</evidence>
<keyword evidence="15" id="KW-0732">Signal</keyword>
<evidence type="ECO:0000256" key="9">
    <source>
        <dbReference type="ARBA" id="ARBA00023002"/>
    </source>
</evidence>
<dbReference type="GO" id="GO:0005506">
    <property type="term" value="F:iron ion binding"/>
    <property type="evidence" value="ECO:0007669"/>
    <property type="project" value="InterPro"/>
</dbReference>
<dbReference type="AlphaFoldDB" id="A0A8J6F0P4"/>
<evidence type="ECO:0000256" key="12">
    <source>
        <dbReference type="ARBA" id="ARBA00023136"/>
    </source>
</evidence>
<evidence type="ECO:0000256" key="14">
    <source>
        <dbReference type="RuleBase" id="RU000461"/>
    </source>
</evidence>
<evidence type="ECO:0000256" key="15">
    <source>
        <dbReference type="SAM" id="SignalP"/>
    </source>
</evidence>
<evidence type="ECO:0000313" key="16">
    <source>
        <dbReference type="EMBL" id="KAG9478181.1"/>
    </source>
</evidence>
<feature type="chain" id="PRO_5035323682" evidence="15">
    <location>
        <begin position="27"/>
        <end position="483"/>
    </location>
</feature>
<comment type="caution">
    <text evidence="16">The sequence shown here is derived from an EMBL/GenBank/DDBJ whole genome shotgun (WGS) entry which is preliminary data.</text>
</comment>
<evidence type="ECO:0000256" key="3">
    <source>
        <dbReference type="ARBA" id="ARBA00004406"/>
    </source>
</evidence>
<evidence type="ECO:0000256" key="4">
    <source>
        <dbReference type="ARBA" id="ARBA00010617"/>
    </source>
</evidence>
<dbReference type="InterPro" id="IPR002401">
    <property type="entry name" value="Cyt_P450_E_grp-I"/>
</dbReference>
<feature type="binding site" description="axial binding residue" evidence="13">
    <location>
        <position position="416"/>
    </location>
    <ligand>
        <name>heme</name>
        <dbReference type="ChEBI" id="CHEBI:30413"/>
    </ligand>
    <ligandPart>
        <name>Fe</name>
        <dbReference type="ChEBI" id="CHEBI:18248"/>
    </ligandPart>
</feature>
<dbReference type="Pfam" id="PF00067">
    <property type="entry name" value="p450"/>
    <property type="match status" value="2"/>
</dbReference>
<dbReference type="OrthoDB" id="1055148at2759"/>
<keyword evidence="5 13" id="KW-0349">Heme</keyword>
<keyword evidence="8" id="KW-0492">Microsome</keyword>
<dbReference type="InterPro" id="IPR050182">
    <property type="entry name" value="Cytochrome_P450_fam2"/>
</dbReference>
<dbReference type="CDD" id="cd11026">
    <property type="entry name" value="CYP2"/>
    <property type="match status" value="1"/>
</dbReference>
<sequence length="483" mass="54675">MEWSCGLLTPFLLALLVLFMVRKLFGRKGNLPPGPRPLPILGNLLQLQSREIHKVLLKLSKTYGPIYTLHMGPKPTVVLCGFQAVKEALVDNGDKFSGRAEFPIVDLTSKGYGIAFSNGERWKELRRFSLSTLRNFGMGKRSIEERIQEEIQYLLELFQETKGRGGAATKDSLARWVRRAIEDVYRSQGISLTGNLYNFIPSILNYFPGPHHKLAENYQAQLEYAEAIVREHENTLDPSSPQDYIDAFLIRMQQERNNPHSQFNLSNLLTSALDIFFAGQETTSGTLGYGLLILMKYPSIKEKVQAEIKNVIGRTRRPCLTDRVKMPYTEAVIHEIMRFVDFLPLGVPHAVTEGTVFRGYALPKGTIIVPVLHSVLYDPTVFKSPYEFDPEHFLDQNGLFKKCEGFMAFSAGKRACPGEGLARMELYLYLTSILQKFEICSDIPPEDIDLSPEYSGIGKMAPTFQMRLISLDTQDSFTQSPQR</sequence>
<evidence type="ECO:0000256" key="5">
    <source>
        <dbReference type="ARBA" id="ARBA00022617"/>
    </source>
</evidence>
<accession>A0A8J6F0P4</accession>
<dbReference type="GO" id="GO:0005789">
    <property type="term" value="C:endoplasmic reticulum membrane"/>
    <property type="evidence" value="ECO:0007669"/>
    <property type="project" value="UniProtKB-SubCell"/>
</dbReference>
<name>A0A8J6F0P4_ELECQ</name>
<evidence type="ECO:0000256" key="7">
    <source>
        <dbReference type="ARBA" id="ARBA00022824"/>
    </source>
</evidence>
<keyword evidence="6 13" id="KW-0479">Metal-binding</keyword>
<dbReference type="GO" id="GO:0020037">
    <property type="term" value="F:heme binding"/>
    <property type="evidence" value="ECO:0007669"/>
    <property type="project" value="InterPro"/>
</dbReference>
<keyword evidence="7" id="KW-0256">Endoplasmic reticulum</keyword>
<dbReference type="PROSITE" id="PS00086">
    <property type="entry name" value="CYTOCHROME_P450"/>
    <property type="match status" value="1"/>
</dbReference>
<evidence type="ECO:0000256" key="13">
    <source>
        <dbReference type="PIRSR" id="PIRSR602401-1"/>
    </source>
</evidence>
<comment type="similarity">
    <text evidence="4 14">Belongs to the cytochrome P450 family.</text>
</comment>
<keyword evidence="9 14" id="KW-0560">Oxidoreductase</keyword>
<evidence type="ECO:0000256" key="2">
    <source>
        <dbReference type="ARBA" id="ARBA00004174"/>
    </source>
</evidence>
<evidence type="ECO:0000256" key="10">
    <source>
        <dbReference type="ARBA" id="ARBA00023004"/>
    </source>
</evidence>
<dbReference type="GO" id="GO:0008392">
    <property type="term" value="F:arachidonate epoxygenase activity"/>
    <property type="evidence" value="ECO:0007669"/>
    <property type="project" value="TreeGrafter"/>
</dbReference>
<comment type="subcellular location">
    <subcellularLocation>
        <location evidence="3">Endoplasmic reticulum membrane</location>
        <topology evidence="3">Peripheral membrane protein</topology>
    </subcellularLocation>
    <subcellularLocation>
        <location evidence="2">Microsome membrane</location>
        <topology evidence="2">Peripheral membrane protein</topology>
    </subcellularLocation>
</comment>
<evidence type="ECO:0000256" key="6">
    <source>
        <dbReference type="ARBA" id="ARBA00022723"/>
    </source>
</evidence>
<keyword evidence="11 14" id="KW-0503">Monooxygenase</keyword>
<gene>
    <name evidence="16" type="ORF">GDO78_013277</name>
</gene>
<reference evidence="16" key="1">
    <citation type="thesis" date="2020" institute="ProQuest LLC" country="789 East Eisenhower Parkway, Ann Arbor, MI, USA">
        <title>Comparative Genomics and Chromosome Evolution.</title>
        <authorList>
            <person name="Mudd A.B."/>
        </authorList>
    </citation>
    <scope>NUCLEOTIDE SEQUENCE</scope>
    <source>
        <strain evidence="16">HN-11 Male</strain>
        <tissue evidence="16">Kidney and liver</tissue>
    </source>
</reference>
<dbReference type="PANTHER" id="PTHR24300:SF153">
    <property type="entry name" value="CYTOCHROME P450 2G1-LIKE-RELATED"/>
    <property type="match status" value="1"/>
</dbReference>
<dbReference type="Proteomes" id="UP000770717">
    <property type="component" value="Unassembled WGS sequence"/>
</dbReference>
<dbReference type="PRINTS" id="PR00463">
    <property type="entry name" value="EP450I"/>
</dbReference>
<evidence type="ECO:0000313" key="17">
    <source>
        <dbReference type="Proteomes" id="UP000770717"/>
    </source>
</evidence>
<protein>
    <submittedName>
        <fullName evidence="16">Uncharacterized protein</fullName>
    </submittedName>
</protein>
<dbReference type="InterPro" id="IPR036396">
    <property type="entry name" value="Cyt_P450_sf"/>
</dbReference>
<evidence type="ECO:0000256" key="11">
    <source>
        <dbReference type="ARBA" id="ARBA00023033"/>
    </source>
</evidence>
<evidence type="ECO:0000256" key="8">
    <source>
        <dbReference type="ARBA" id="ARBA00022848"/>
    </source>
</evidence>
<proteinExistence type="inferred from homology"/>
<comment type="cofactor">
    <cofactor evidence="1 13">
        <name>heme</name>
        <dbReference type="ChEBI" id="CHEBI:30413"/>
    </cofactor>
</comment>
<organism evidence="16 17">
    <name type="scientific">Eleutherodactylus coqui</name>
    <name type="common">Puerto Rican coqui</name>
    <dbReference type="NCBI Taxonomy" id="57060"/>
    <lineage>
        <taxon>Eukaryota</taxon>
        <taxon>Metazoa</taxon>
        <taxon>Chordata</taxon>
        <taxon>Craniata</taxon>
        <taxon>Vertebrata</taxon>
        <taxon>Euteleostomi</taxon>
        <taxon>Amphibia</taxon>
        <taxon>Batrachia</taxon>
        <taxon>Anura</taxon>
        <taxon>Neobatrachia</taxon>
        <taxon>Hyloidea</taxon>
        <taxon>Eleutherodactylidae</taxon>
        <taxon>Eleutherodactylinae</taxon>
        <taxon>Eleutherodactylus</taxon>
        <taxon>Eleutherodactylus</taxon>
    </lineage>
</organism>
<keyword evidence="10 13" id="KW-0408">Iron</keyword>
<feature type="signal peptide" evidence="15">
    <location>
        <begin position="1"/>
        <end position="26"/>
    </location>
</feature>